<dbReference type="Gene3D" id="3.30.1370.220">
    <property type="match status" value="1"/>
</dbReference>
<dbReference type="Proteomes" id="UP000304148">
    <property type="component" value="Chromosome"/>
</dbReference>
<dbReference type="Gene3D" id="3.30.360.90">
    <property type="match status" value="1"/>
</dbReference>
<evidence type="ECO:0008006" key="8">
    <source>
        <dbReference type="Google" id="ProtNLM"/>
    </source>
</evidence>
<evidence type="ECO:0000259" key="4">
    <source>
        <dbReference type="Pfam" id="PF17482"/>
    </source>
</evidence>
<evidence type="ECO:0000256" key="1">
    <source>
        <dbReference type="ARBA" id="ARBA00008005"/>
    </source>
</evidence>
<accession>A0A383RF07</accession>
<feature type="domain" description="Tail sheath protein Gp18-like" evidence="5">
    <location>
        <begin position="33"/>
        <end position="90"/>
    </location>
</feature>
<dbReference type="Pfam" id="PF04984">
    <property type="entry name" value="Phage_sheath_1"/>
    <property type="match status" value="1"/>
</dbReference>
<dbReference type="InterPro" id="IPR035089">
    <property type="entry name" value="Phage_sheath_subtilisin"/>
</dbReference>
<sequence>MAGGTWTTQNKVRPGVYVRFQGEAAPSGAVGERGIVALPLKLSWGPAKKVLELNAGEPVFEQLGYELTDEALLLVREAFKRAKKVLLYRLNEGAKAAATHKQLKVKARFGGVRGNDIQLVVQTNVNDNTKVDVITKVGGRTVDNQTVNLAEQLTANAWVEFEGTGAIEANAGLPLTGGDDGNVVNADHVSFHEAIAVHDFHTVALPSTDAALCSVYAVFVKRMREEEGKKIQAVMAQYPTANHEGIISVKNGVKLADGTVLNAAQATVWVAAATAASAMNESLTYSAYEDAVDADVRMTNTQVEEALRKGEFVFVHHLGHAVVEQDINTLTAYTPDKGQPFSKNRVIRVLDGIANDMKRIFETTYVGKTNNNEEGRQLFRAECIAYLDQLERLNAIQPFDAQTDVLVAKGEASDSILIQLNVQPVDAVEKIYMKVKVK</sequence>
<dbReference type="Pfam" id="PF17481">
    <property type="entry name" value="Phage_sheath_domII"/>
    <property type="match status" value="1"/>
</dbReference>
<name>A0A383RF07_PAEAL</name>
<gene>
    <name evidence="6" type="ORF">PBLR_14000</name>
</gene>
<organism evidence="6 7">
    <name type="scientific">Paenibacillus alvei</name>
    <name type="common">Bacillus alvei</name>
    <dbReference type="NCBI Taxonomy" id="44250"/>
    <lineage>
        <taxon>Bacteria</taxon>
        <taxon>Bacillati</taxon>
        <taxon>Bacillota</taxon>
        <taxon>Bacilli</taxon>
        <taxon>Bacillales</taxon>
        <taxon>Paenibacillaceae</taxon>
        <taxon>Paenibacillus</taxon>
    </lineage>
</organism>
<protein>
    <recommendedName>
        <fullName evidence="8">Phage tail sheath protein</fullName>
    </recommendedName>
</protein>
<evidence type="ECO:0000313" key="6">
    <source>
        <dbReference type="EMBL" id="SYX85578.1"/>
    </source>
</evidence>
<proteinExistence type="inferred from homology"/>
<dbReference type="InterPro" id="IPR054564">
    <property type="entry name" value="Gp18_domIII_N"/>
</dbReference>
<dbReference type="Pfam" id="PF17482">
    <property type="entry name" value="Phage_sheath_1C"/>
    <property type="match status" value="1"/>
</dbReference>
<evidence type="ECO:0000313" key="7">
    <source>
        <dbReference type="Proteomes" id="UP000304148"/>
    </source>
</evidence>
<dbReference type="Gene3D" id="3.40.50.11790">
    <property type="match status" value="1"/>
</dbReference>
<dbReference type="EMBL" id="LS992241">
    <property type="protein sequence ID" value="SYX85578.1"/>
    <property type="molecule type" value="Genomic_DNA"/>
</dbReference>
<evidence type="ECO:0000259" key="2">
    <source>
        <dbReference type="Pfam" id="PF04984"/>
    </source>
</evidence>
<dbReference type="AlphaFoldDB" id="A0A383RF07"/>
<evidence type="ECO:0000259" key="3">
    <source>
        <dbReference type="Pfam" id="PF17481"/>
    </source>
</evidence>
<dbReference type="Gene3D" id="3.30.1490.360">
    <property type="match status" value="1"/>
</dbReference>
<dbReference type="InterPro" id="IPR035326">
    <property type="entry name" value="Beta_sandwich_Seath"/>
</dbReference>
<feature type="domain" description="Tail sheath protein C-terminal" evidence="4">
    <location>
        <begin position="336"/>
        <end position="438"/>
    </location>
</feature>
<feature type="domain" description="Phage tail sheath protein-like beta-sandwich" evidence="3">
    <location>
        <begin position="91"/>
        <end position="179"/>
    </location>
</feature>
<evidence type="ECO:0000259" key="5">
    <source>
        <dbReference type="Pfam" id="PF22671"/>
    </source>
</evidence>
<dbReference type="Gene3D" id="2.60.40.4290">
    <property type="match status" value="1"/>
</dbReference>
<dbReference type="InterPro" id="IPR020287">
    <property type="entry name" value="Tail_sheath_C"/>
</dbReference>
<reference evidence="7" key="1">
    <citation type="submission" date="2018-08" db="EMBL/GenBank/DDBJ databases">
        <authorList>
            <person name="Chevrot R."/>
        </authorList>
    </citation>
    <scope>NUCLEOTIDE SEQUENCE [LARGE SCALE GENOMIC DNA]</scope>
</reference>
<dbReference type="RefSeq" id="WP_138187382.1">
    <property type="nucleotide sequence ID" value="NZ_LS992241.1"/>
</dbReference>
<feature type="domain" description="Tail sheath protein subtilisin-like" evidence="2">
    <location>
        <begin position="181"/>
        <end position="329"/>
    </location>
</feature>
<comment type="similarity">
    <text evidence="1">Belongs to the myoviridae tail sheath protein family.</text>
</comment>
<dbReference type="Pfam" id="PF22671">
    <property type="entry name" value="Gp18_domIII_N"/>
    <property type="match status" value="1"/>
</dbReference>